<dbReference type="RefSeq" id="WP_233436317.1">
    <property type="nucleotide sequence ID" value="NZ_UAQE01000001.1"/>
</dbReference>
<dbReference type="InterPro" id="IPR009057">
    <property type="entry name" value="Homeodomain-like_sf"/>
</dbReference>
<organism evidence="1 2">
    <name type="scientific">Lysinibacillus capsici</name>
    <dbReference type="NCBI Taxonomy" id="2115968"/>
    <lineage>
        <taxon>Bacteria</taxon>
        <taxon>Bacillati</taxon>
        <taxon>Bacillota</taxon>
        <taxon>Bacilli</taxon>
        <taxon>Bacillales</taxon>
        <taxon>Bacillaceae</taxon>
        <taxon>Lysinibacillus</taxon>
    </lineage>
</organism>
<evidence type="ECO:0000313" key="1">
    <source>
        <dbReference type="EMBL" id="SPU00121.1"/>
    </source>
</evidence>
<protein>
    <submittedName>
        <fullName evidence="1">TetR family transcriptional regulator</fullName>
    </submittedName>
</protein>
<proteinExistence type="predicted"/>
<dbReference type="Gene3D" id="1.10.357.10">
    <property type="entry name" value="Tetracycline Repressor, domain 2"/>
    <property type="match status" value="1"/>
</dbReference>
<evidence type="ECO:0000313" key="2">
    <source>
        <dbReference type="Proteomes" id="UP000251431"/>
    </source>
</evidence>
<sequence length="53" mass="6114">MSVHEKMNFETKQAIKNAFIQQVEEVGFERVTVKNLALVAEINRGTSLFTLFR</sequence>
<gene>
    <name evidence="1" type="ORF">NCTC7582_03003</name>
</gene>
<dbReference type="SUPFAM" id="SSF46689">
    <property type="entry name" value="Homeodomain-like"/>
    <property type="match status" value="1"/>
</dbReference>
<dbReference type="EMBL" id="UAQE01000001">
    <property type="protein sequence ID" value="SPU00121.1"/>
    <property type="molecule type" value="Genomic_DNA"/>
</dbReference>
<dbReference type="Proteomes" id="UP000251431">
    <property type="component" value="Unassembled WGS sequence"/>
</dbReference>
<name>A0A2X0ZCC3_9BACI</name>
<accession>A0A2X0ZCC3</accession>
<reference evidence="1 2" key="1">
    <citation type="submission" date="2018-06" db="EMBL/GenBank/DDBJ databases">
        <authorList>
            <consortium name="Pathogen Informatics"/>
            <person name="Doyle S."/>
        </authorList>
    </citation>
    <scope>NUCLEOTIDE SEQUENCE [LARGE SCALE GENOMIC DNA]</scope>
    <source>
        <strain evidence="1 2">NCTC7582</strain>
    </source>
</reference>
<dbReference type="AlphaFoldDB" id="A0A2X0ZCC3"/>